<dbReference type="AlphaFoldDB" id="A0A3N0I338"/>
<dbReference type="OrthoDB" id="9790372at2"/>
<evidence type="ECO:0000256" key="1">
    <source>
        <dbReference type="SAM" id="MobiDB-lite"/>
    </source>
</evidence>
<reference evidence="2 3" key="1">
    <citation type="submission" date="2018-11" db="EMBL/GenBank/DDBJ databases">
        <title>Clostridium sp. nov., a member of the family Erysipelotrichaceae isolated from pig faeces.</title>
        <authorList>
            <person name="Chang Y.-H."/>
        </authorList>
    </citation>
    <scope>NUCLEOTIDE SEQUENCE [LARGE SCALE GENOMIC DNA]</scope>
    <source>
        <strain evidence="2 3">YH-panp20</strain>
    </source>
</reference>
<sequence length="181" mass="20771">MRHEVKIVKFTKTDFLHSENGIIHIDEHLAMEENDLLHHTQVKSIPEVHVTGTLQFDGNALVFSDLDMDGVMIVCDSITSEDIEVTFDTTSQSTYSFVRLDQLDEEDDEIIVVKHDSIDLNPEIFETVLLEAPISISRLPRDQYPKGDGWQLLSDQDPQEDEDTIDPRWAKLSEFKLDDDD</sequence>
<dbReference type="Proteomes" id="UP000276568">
    <property type="component" value="Unassembled WGS sequence"/>
</dbReference>
<evidence type="ECO:0000313" key="3">
    <source>
        <dbReference type="Proteomes" id="UP000276568"/>
    </source>
</evidence>
<organism evidence="2 3">
    <name type="scientific">Absicoccus porci</name>
    <dbReference type="NCBI Taxonomy" id="2486576"/>
    <lineage>
        <taxon>Bacteria</taxon>
        <taxon>Bacillati</taxon>
        <taxon>Bacillota</taxon>
        <taxon>Erysipelotrichia</taxon>
        <taxon>Erysipelotrichales</taxon>
        <taxon>Erysipelotrichaceae</taxon>
        <taxon>Absicoccus</taxon>
    </lineage>
</organism>
<proteinExistence type="predicted"/>
<feature type="region of interest" description="Disordered" evidence="1">
    <location>
        <begin position="145"/>
        <end position="167"/>
    </location>
</feature>
<protein>
    <recommendedName>
        <fullName evidence="4">DUF177 domain-containing protein</fullName>
    </recommendedName>
</protein>
<evidence type="ECO:0008006" key="4">
    <source>
        <dbReference type="Google" id="ProtNLM"/>
    </source>
</evidence>
<name>A0A3N0I338_9FIRM</name>
<gene>
    <name evidence="2" type="ORF">EDX97_02415</name>
</gene>
<accession>A0A3N0I338</accession>
<keyword evidence="3" id="KW-1185">Reference proteome</keyword>
<dbReference type="InterPro" id="IPR003772">
    <property type="entry name" value="YceD"/>
</dbReference>
<evidence type="ECO:0000313" key="2">
    <source>
        <dbReference type="EMBL" id="RNM31429.1"/>
    </source>
</evidence>
<dbReference type="EMBL" id="RJQC01000001">
    <property type="protein sequence ID" value="RNM31429.1"/>
    <property type="molecule type" value="Genomic_DNA"/>
</dbReference>
<comment type="caution">
    <text evidence="2">The sequence shown here is derived from an EMBL/GenBank/DDBJ whole genome shotgun (WGS) entry which is preliminary data.</text>
</comment>
<dbReference type="Pfam" id="PF02620">
    <property type="entry name" value="YceD"/>
    <property type="match status" value="1"/>
</dbReference>